<dbReference type="Pfam" id="PF00505">
    <property type="entry name" value="HMG_box"/>
    <property type="match status" value="1"/>
</dbReference>
<evidence type="ECO:0000256" key="1">
    <source>
        <dbReference type="ARBA" id="ARBA00023125"/>
    </source>
</evidence>
<protein>
    <recommendedName>
        <fullName evidence="4">HMG box domain-containing protein</fullName>
    </recommendedName>
</protein>
<evidence type="ECO:0000313" key="6">
    <source>
        <dbReference type="Proteomes" id="UP001218218"/>
    </source>
</evidence>
<dbReference type="SMART" id="SM00398">
    <property type="entry name" value="HMG"/>
    <property type="match status" value="1"/>
</dbReference>
<dbReference type="InterPro" id="IPR009071">
    <property type="entry name" value="HMG_box_dom"/>
</dbReference>
<dbReference type="Gene3D" id="1.10.30.10">
    <property type="entry name" value="High mobility group box domain"/>
    <property type="match status" value="1"/>
</dbReference>
<dbReference type="PANTHER" id="PTHR45789:SF2">
    <property type="entry name" value="FI18025P1"/>
    <property type="match status" value="1"/>
</dbReference>
<keyword evidence="1 3" id="KW-0238">DNA-binding</keyword>
<dbReference type="Proteomes" id="UP001218218">
    <property type="component" value="Unassembled WGS sequence"/>
</dbReference>
<accession>A0AAD7E6W1</accession>
<dbReference type="InterPro" id="IPR051356">
    <property type="entry name" value="SOX/SOX-like_TF"/>
</dbReference>
<name>A0AAD7E6W1_9AGAR</name>
<dbReference type="AlphaFoldDB" id="A0AAD7E6W1"/>
<dbReference type="PANTHER" id="PTHR45789">
    <property type="entry name" value="FI18025P1"/>
    <property type="match status" value="1"/>
</dbReference>
<dbReference type="GO" id="GO:0000978">
    <property type="term" value="F:RNA polymerase II cis-regulatory region sequence-specific DNA binding"/>
    <property type="evidence" value="ECO:0007669"/>
    <property type="project" value="TreeGrafter"/>
</dbReference>
<dbReference type="SUPFAM" id="SSF47095">
    <property type="entry name" value="HMG-box"/>
    <property type="match status" value="1"/>
</dbReference>
<sequence length="73" mass="8754">IPRPRNAFIIFKSEFNASGIISKKVENDHRHINIIAATIWNALSDEKKEPYRVRADYEKIQHHRMYPNYRFTP</sequence>
<gene>
    <name evidence="5" type="ORF">DFH08DRAFT_626848</name>
</gene>
<feature type="DNA-binding region" description="HMG box" evidence="3">
    <location>
        <begin position="1"/>
        <end position="70"/>
    </location>
</feature>
<keyword evidence="6" id="KW-1185">Reference proteome</keyword>
<dbReference type="EMBL" id="JARIHO010000145">
    <property type="protein sequence ID" value="KAJ7301032.1"/>
    <property type="molecule type" value="Genomic_DNA"/>
</dbReference>
<feature type="non-terminal residue" evidence="5">
    <location>
        <position position="1"/>
    </location>
</feature>
<evidence type="ECO:0000313" key="5">
    <source>
        <dbReference type="EMBL" id="KAJ7301032.1"/>
    </source>
</evidence>
<dbReference type="InterPro" id="IPR036910">
    <property type="entry name" value="HMG_box_dom_sf"/>
</dbReference>
<evidence type="ECO:0000256" key="3">
    <source>
        <dbReference type="PROSITE-ProRule" id="PRU00267"/>
    </source>
</evidence>
<feature type="domain" description="HMG box" evidence="4">
    <location>
        <begin position="1"/>
        <end position="70"/>
    </location>
</feature>
<feature type="non-terminal residue" evidence="5">
    <location>
        <position position="73"/>
    </location>
</feature>
<dbReference type="CDD" id="cd01389">
    <property type="entry name" value="HMG-box_ROX1-like"/>
    <property type="match status" value="1"/>
</dbReference>
<dbReference type="GO" id="GO:0000981">
    <property type="term" value="F:DNA-binding transcription factor activity, RNA polymerase II-specific"/>
    <property type="evidence" value="ECO:0007669"/>
    <property type="project" value="TreeGrafter"/>
</dbReference>
<proteinExistence type="predicted"/>
<evidence type="ECO:0000259" key="4">
    <source>
        <dbReference type="PROSITE" id="PS50118"/>
    </source>
</evidence>
<dbReference type="PROSITE" id="PS50118">
    <property type="entry name" value="HMG_BOX_2"/>
    <property type="match status" value="1"/>
</dbReference>
<evidence type="ECO:0000256" key="2">
    <source>
        <dbReference type="ARBA" id="ARBA00023242"/>
    </source>
</evidence>
<organism evidence="5 6">
    <name type="scientific">Mycena albidolilacea</name>
    <dbReference type="NCBI Taxonomy" id="1033008"/>
    <lineage>
        <taxon>Eukaryota</taxon>
        <taxon>Fungi</taxon>
        <taxon>Dikarya</taxon>
        <taxon>Basidiomycota</taxon>
        <taxon>Agaricomycotina</taxon>
        <taxon>Agaricomycetes</taxon>
        <taxon>Agaricomycetidae</taxon>
        <taxon>Agaricales</taxon>
        <taxon>Marasmiineae</taxon>
        <taxon>Mycenaceae</taxon>
        <taxon>Mycena</taxon>
    </lineage>
</organism>
<reference evidence="5" key="1">
    <citation type="submission" date="2023-03" db="EMBL/GenBank/DDBJ databases">
        <title>Massive genome expansion in bonnet fungi (Mycena s.s.) driven by repeated elements and novel gene families across ecological guilds.</title>
        <authorList>
            <consortium name="Lawrence Berkeley National Laboratory"/>
            <person name="Harder C.B."/>
            <person name="Miyauchi S."/>
            <person name="Viragh M."/>
            <person name="Kuo A."/>
            <person name="Thoen E."/>
            <person name="Andreopoulos B."/>
            <person name="Lu D."/>
            <person name="Skrede I."/>
            <person name="Drula E."/>
            <person name="Henrissat B."/>
            <person name="Morin E."/>
            <person name="Kohler A."/>
            <person name="Barry K."/>
            <person name="LaButti K."/>
            <person name="Morin E."/>
            <person name="Salamov A."/>
            <person name="Lipzen A."/>
            <person name="Mereny Z."/>
            <person name="Hegedus B."/>
            <person name="Baldrian P."/>
            <person name="Stursova M."/>
            <person name="Weitz H."/>
            <person name="Taylor A."/>
            <person name="Grigoriev I.V."/>
            <person name="Nagy L.G."/>
            <person name="Martin F."/>
            <person name="Kauserud H."/>
        </authorList>
    </citation>
    <scope>NUCLEOTIDE SEQUENCE</scope>
    <source>
        <strain evidence="5">CBHHK002</strain>
    </source>
</reference>
<comment type="caution">
    <text evidence="5">The sequence shown here is derived from an EMBL/GenBank/DDBJ whole genome shotgun (WGS) entry which is preliminary data.</text>
</comment>
<keyword evidence="2 3" id="KW-0539">Nucleus</keyword>
<dbReference type="GO" id="GO:0005634">
    <property type="term" value="C:nucleus"/>
    <property type="evidence" value="ECO:0007669"/>
    <property type="project" value="UniProtKB-UniRule"/>
</dbReference>